<evidence type="ECO:0000256" key="5">
    <source>
        <dbReference type="RuleBase" id="RU000320"/>
    </source>
</evidence>
<feature type="domain" description="NADH:quinone oxidoreductase/Mrp antiporter transmembrane" evidence="7">
    <location>
        <begin position="3"/>
        <end position="91"/>
    </location>
</feature>
<reference evidence="8" key="1">
    <citation type="submission" date="2023-06" db="EMBL/GenBank/DDBJ databases">
        <title>Genome sequence of Nocardioides sp. SOB44.</title>
        <authorList>
            <person name="Zhang G."/>
        </authorList>
    </citation>
    <scope>NUCLEOTIDE SEQUENCE</scope>
    <source>
        <strain evidence="8">SOB44</strain>
    </source>
</reference>
<keyword evidence="4 6" id="KW-0472">Membrane</keyword>
<gene>
    <name evidence="8" type="ORF">QWJ41_21240</name>
</gene>
<keyword evidence="9" id="KW-1185">Reference proteome</keyword>
<protein>
    <submittedName>
        <fullName evidence="8">Proton-conducting transporter membrane subunit</fullName>
    </submittedName>
</protein>
<sequence length="91" mass="9672">ALGLMFIGGAGKSAMFPLHIWLPDAMEGPTPVSALIHAATMVVAGVYLVARMFPLFIGYAPEVLHWIAYIGAFTAFYAASVACAQSDIKRV</sequence>
<evidence type="ECO:0000256" key="6">
    <source>
        <dbReference type="SAM" id="Phobius"/>
    </source>
</evidence>
<evidence type="ECO:0000259" key="7">
    <source>
        <dbReference type="Pfam" id="PF00361"/>
    </source>
</evidence>
<dbReference type="EMBL" id="JAULSC010000314">
    <property type="protein sequence ID" value="MDO3398249.1"/>
    <property type="molecule type" value="Genomic_DNA"/>
</dbReference>
<evidence type="ECO:0000256" key="4">
    <source>
        <dbReference type="ARBA" id="ARBA00023136"/>
    </source>
</evidence>
<comment type="caution">
    <text evidence="8">The sequence shown here is derived from an EMBL/GenBank/DDBJ whole genome shotgun (WGS) entry which is preliminary data.</text>
</comment>
<evidence type="ECO:0000256" key="1">
    <source>
        <dbReference type="ARBA" id="ARBA00004127"/>
    </source>
</evidence>
<keyword evidence="3 6" id="KW-1133">Transmembrane helix</keyword>
<keyword evidence="2 5" id="KW-0812">Transmembrane</keyword>
<dbReference type="PANTHER" id="PTHR42829:SF2">
    <property type="entry name" value="NADH-UBIQUINONE OXIDOREDUCTASE CHAIN 5"/>
    <property type="match status" value="1"/>
</dbReference>
<evidence type="ECO:0000256" key="3">
    <source>
        <dbReference type="ARBA" id="ARBA00022989"/>
    </source>
</evidence>
<feature type="transmembrane region" description="Helical" evidence="6">
    <location>
        <begin position="34"/>
        <end position="57"/>
    </location>
</feature>
<dbReference type="Pfam" id="PF00361">
    <property type="entry name" value="Proton_antipo_M"/>
    <property type="match status" value="1"/>
</dbReference>
<dbReference type="PANTHER" id="PTHR42829">
    <property type="entry name" value="NADH-UBIQUINONE OXIDOREDUCTASE CHAIN 5"/>
    <property type="match status" value="1"/>
</dbReference>
<comment type="subcellular location">
    <subcellularLocation>
        <location evidence="1">Endomembrane system</location>
        <topology evidence="1">Multi-pass membrane protein</topology>
    </subcellularLocation>
    <subcellularLocation>
        <location evidence="5">Membrane</location>
        <topology evidence="5">Multi-pass membrane protein</topology>
    </subcellularLocation>
</comment>
<evidence type="ECO:0000313" key="8">
    <source>
        <dbReference type="EMBL" id="MDO3398249.1"/>
    </source>
</evidence>
<accession>A0ABT8TY21</accession>
<dbReference type="InterPro" id="IPR001750">
    <property type="entry name" value="ND/Mrp_TM"/>
</dbReference>
<feature type="non-terminal residue" evidence="8">
    <location>
        <position position="1"/>
    </location>
</feature>
<feature type="transmembrane region" description="Helical" evidence="6">
    <location>
        <begin position="63"/>
        <end position="84"/>
    </location>
</feature>
<dbReference type="PRINTS" id="PR01434">
    <property type="entry name" value="NADHDHGNASE5"/>
</dbReference>
<name>A0ABT8TY21_9ACTN</name>
<dbReference type="InterPro" id="IPR003945">
    <property type="entry name" value="NU5C-like"/>
</dbReference>
<dbReference type="RefSeq" id="WP_302710489.1">
    <property type="nucleotide sequence ID" value="NZ_JAULSC010000314.1"/>
</dbReference>
<organism evidence="8 9">
    <name type="scientific">Nocardioides cremeus</name>
    <dbReference type="NCBI Taxonomy" id="3058044"/>
    <lineage>
        <taxon>Bacteria</taxon>
        <taxon>Bacillati</taxon>
        <taxon>Actinomycetota</taxon>
        <taxon>Actinomycetes</taxon>
        <taxon>Propionibacteriales</taxon>
        <taxon>Nocardioidaceae</taxon>
        <taxon>Nocardioides</taxon>
    </lineage>
</organism>
<evidence type="ECO:0000256" key="2">
    <source>
        <dbReference type="ARBA" id="ARBA00022692"/>
    </source>
</evidence>
<feature type="non-terminal residue" evidence="8">
    <location>
        <position position="91"/>
    </location>
</feature>
<evidence type="ECO:0000313" key="9">
    <source>
        <dbReference type="Proteomes" id="UP001168363"/>
    </source>
</evidence>
<proteinExistence type="predicted"/>
<dbReference type="Proteomes" id="UP001168363">
    <property type="component" value="Unassembled WGS sequence"/>
</dbReference>